<dbReference type="Pfam" id="PF05991">
    <property type="entry name" value="NYN_YacP"/>
    <property type="match status" value="1"/>
</dbReference>
<dbReference type="GeneID" id="87588891"/>
<accession>A0A0H0SC03</accession>
<name>A0A0H0SC03_9BACL</name>
<dbReference type="EMBL" id="LDCN01000014">
    <property type="protein sequence ID" value="KLH95985.1"/>
    <property type="molecule type" value="Genomic_DNA"/>
</dbReference>
<protein>
    <recommendedName>
        <fullName evidence="7">NYN domain-containing protein</fullName>
    </recommendedName>
</protein>
<dbReference type="RefSeq" id="WP_047074734.1">
    <property type="nucleotide sequence ID" value="NZ_BJOL01000040.1"/>
</dbReference>
<reference evidence="2 6" key="3">
    <citation type="submission" date="2019-06" db="EMBL/GenBank/DDBJ databases">
        <title>Whole genome shotgun sequence of Brevibacillus formosus NBRC 15716.</title>
        <authorList>
            <person name="Hosoyama A."/>
            <person name="Uohara A."/>
            <person name="Ohji S."/>
            <person name="Ichikawa N."/>
        </authorList>
    </citation>
    <scope>NUCLEOTIDE SEQUENCE [LARGE SCALE GENOMIC DNA]</scope>
    <source>
        <strain evidence="2 6">NBRC 15716</strain>
    </source>
</reference>
<dbReference type="Proteomes" id="UP000197781">
    <property type="component" value="Chromosome"/>
</dbReference>
<dbReference type="CDD" id="cd10912">
    <property type="entry name" value="PIN_YacP-like"/>
    <property type="match status" value="1"/>
</dbReference>
<reference evidence="3 4" key="1">
    <citation type="submission" date="2015-05" db="EMBL/GenBank/DDBJ databases">
        <title>Genome sequencing project for genomic taxonomy and phylogenomics of Bacillus-like bacteria.</title>
        <authorList>
            <person name="Liu B."/>
            <person name="Wang J."/>
            <person name="Zhu Y."/>
            <person name="Liu G."/>
            <person name="Chen Q."/>
            <person name="Chen Z."/>
            <person name="Lan J."/>
            <person name="Che J."/>
            <person name="Ge C."/>
            <person name="Shi H."/>
            <person name="Pan Z."/>
            <person name="Liu X."/>
        </authorList>
    </citation>
    <scope>NUCLEOTIDE SEQUENCE [LARGE SCALE GENOMIC DNA]</scope>
    <source>
        <strain evidence="3 4">DSM 9885</strain>
    </source>
</reference>
<evidence type="ECO:0000313" key="3">
    <source>
        <dbReference type="EMBL" id="KLH95985.1"/>
    </source>
</evidence>
<dbReference type="PANTHER" id="PTHR34547">
    <property type="entry name" value="YACP-LIKE NYN DOMAIN PROTEIN"/>
    <property type="match status" value="1"/>
</dbReference>
<dbReference type="InterPro" id="IPR010298">
    <property type="entry name" value="YacP-like"/>
</dbReference>
<sequence length="174" mass="20443">MAKRKAKQLLIVDGYNIIGAWPDLRLLKDQERMDEARDQLIAKMAEYQSYTGVKVIIVFDAYNVPGIGRQMEDFQVEVYFTKKKETADEKIEQLVSQFHNKNRQIYVATSDYTSQRVIFGQGALRKSARELLLDMENAGKEIKKQVEKTQEERFSTRITLNDEIAKIFEKWRRE</sequence>
<evidence type="ECO:0000313" key="2">
    <source>
        <dbReference type="EMBL" id="GED61152.1"/>
    </source>
</evidence>
<proteinExistence type="predicted"/>
<dbReference type="EMBL" id="BJOL01000040">
    <property type="protein sequence ID" value="GED61152.1"/>
    <property type="molecule type" value="Genomic_DNA"/>
</dbReference>
<dbReference type="AlphaFoldDB" id="A0A0H0SC03"/>
<dbReference type="Proteomes" id="UP000319498">
    <property type="component" value="Unassembled WGS sequence"/>
</dbReference>
<gene>
    <name evidence="2" type="primary">yacP</name>
    <name evidence="3" type="ORF">AA984_27995</name>
    <name evidence="2" type="ORF">BFO01nite_52840</name>
    <name evidence="1" type="ORF">BP422_26420</name>
</gene>
<reference evidence="1 5" key="2">
    <citation type="submission" date="2016-11" db="EMBL/GenBank/DDBJ databases">
        <authorList>
            <person name="Jaros S."/>
            <person name="Januszkiewicz K."/>
            <person name="Wedrychowicz H."/>
        </authorList>
    </citation>
    <scope>NUCLEOTIDE SEQUENCE [LARGE SCALE GENOMIC DNA]</scope>
    <source>
        <strain evidence="1 5">NF2</strain>
    </source>
</reference>
<evidence type="ECO:0000313" key="4">
    <source>
        <dbReference type="Proteomes" id="UP000035218"/>
    </source>
</evidence>
<organism evidence="1 5">
    <name type="scientific">Brevibacillus formosus</name>
    <dbReference type="NCBI Taxonomy" id="54913"/>
    <lineage>
        <taxon>Bacteria</taxon>
        <taxon>Bacillati</taxon>
        <taxon>Bacillota</taxon>
        <taxon>Bacilli</taxon>
        <taxon>Bacillales</taxon>
        <taxon>Paenibacillaceae</taxon>
        <taxon>Brevibacillus</taxon>
    </lineage>
</organism>
<dbReference type="EMBL" id="CP018145">
    <property type="protein sequence ID" value="ASJ56754.1"/>
    <property type="molecule type" value="Genomic_DNA"/>
</dbReference>
<evidence type="ECO:0008006" key="7">
    <source>
        <dbReference type="Google" id="ProtNLM"/>
    </source>
</evidence>
<dbReference type="KEGG" id="bfm:BP422_26420"/>
<dbReference type="PANTHER" id="PTHR34547:SF1">
    <property type="entry name" value="YACP-LIKE NYN DOMAIN PROTEIN"/>
    <property type="match status" value="1"/>
</dbReference>
<evidence type="ECO:0000313" key="5">
    <source>
        <dbReference type="Proteomes" id="UP000197781"/>
    </source>
</evidence>
<dbReference type="Proteomes" id="UP000035218">
    <property type="component" value="Unassembled WGS sequence"/>
</dbReference>
<dbReference type="OrthoDB" id="9792160at2"/>
<evidence type="ECO:0000313" key="6">
    <source>
        <dbReference type="Proteomes" id="UP000319498"/>
    </source>
</evidence>
<evidence type="ECO:0000313" key="1">
    <source>
        <dbReference type="EMBL" id="ASJ56754.1"/>
    </source>
</evidence>
<keyword evidence="6" id="KW-1185">Reference proteome</keyword>